<reference evidence="1 2" key="1">
    <citation type="submission" date="2011-06" db="EMBL/GenBank/DDBJ databases">
        <title>The Genome Sequence of Fusarium oxysporum FOSC 3-a.</title>
        <authorList>
            <consortium name="The Broad Institute Genome Sequencing Platform"/>
            <person name="Ma L.-J."/>
            <person name="Gale L.R."/>
            <person name="Schwartz D.C."/>
            <person name="Zhou S."/>
            <person name="Corby-Kistler H."/>
            <person name="Young S.K."/>
            <person name="Zeng Q."/>
            <person name="Gargeya S."/>
            <person name="Fitzgerald M."/>
            <person name="Haas B."/>
            <person name="Abouelleil A."/>
            <person name="Alvarado L."/>
            <person name="Arachchi H.M."/>
            <person name="Berlin A."/>
            <person name="Brown A."/>
            <person name="Chapman S.B."/>
            <person name="Chen Z."/>
            <person name="Dunbar C."/>
            <person name="Freedman E."/>
            <person name="Gearin G."/>
            <person name="Gellesch M."/>
            <person name="Goldberg J."/>
            <person name="Griggs A."/>
            <person name="Gujja S."/>
            <person name="Heiman D."/>
            <person name="Howarth C."/>
            <person name="Larson L."/>
            <person name="Lui A."/>
            <person name="MacDonald P.J.P."/>
            <person name="Mehta T."/>
            <person name="Montmayeur A."/>
            <person name="Murphy C."/>
            <person name="Neiman D."/>
            <person name="Pearson M."/>
            <person name="Priest M."/>
            <person name="Roberts A."/>
            <person name="Saif S."/>
            <person name="Shea T."/>
            <person name="Shenoy N."/>
            <person name="Sisk P."/>
            <person name="Stolte C."/>
            <person name="Sykes S."/>
            <person name="Wortman J."/>
            <person name="Nusbaum C."/>
            <person name="Birren B."/>
        </authorList>
    </citation>
    <scope>NUCLEOTIDE SEQUENCE [LARGE SCALE GENOMIC DNA]</scope>
    <source>
        <strain evidence="2">FOSC 3-a</strain>
    </source>
</reference>
<name>W9HZI1_FUSOX</name>
<dbReference type="HOGENOM" id="CLU_3399412_0_0_1"/>
<gene>
    <name evidence="1" type="ORF">FOYG_09160</name>
</gene>
<sequence length="31" mass="3517">MEEIFIRCCIRAFSDIGDASWDKDLAQDPGN</sequence>
<evidence type="ECO:0000313" key="1">
    <source>
        <dbReference type="EMBL" id="EWY87767.1"/>
    </source>
</evidence>
<protein>
    <submittedName>
        <fullName evidence="1">Uncharacterized protein</fullName>
    </submittedName>
</protein>
<organism evidence="1 2">
    <name type="scientific">Fusarium oxysporum NRRL 32931</name>
    <dbReference type="NCBI Taxonomy" id="660029"/>
    <lineage>
        <taxon>Eukaryota</taxon>
        <taxon>Fungi</taxon>
        <taxon>Dikarya</taxon>
        <taxon>Ascomycota</taxon>
        <taxon>Pezizomycotina</taxon>
        <taxon>Sordariomycetes</taxon>
        <taxon>Hypocreomycetidae</taxon>
        <taxon>Hypocreales</taxon>
        <taxon>Nectriaceae</taxon>
        <taxon>Fusarium</taxon>
        <taxon>Fusarium oxysporum species complex</taxon>
    </lineage>
</organism>
<dbReference type="Proteomes" id="UP000030753">
    <property type="component" value="Unassembled WGS sequence"/>
</dbReference>
<dbReference type="EMBL" id="JH717844">
    <property type="protein sequence ID" value="EWY87767.1"/>
    <property type="molecule type" value="Genomic_DNA"/>
</dbReference>
<proteinExistence type="predicted"/>
<evidence type="ECO:0000313" key="2">
    <source>
        <dbReference type="Proteomes" id="UP000030753"/>
    </source>
</evidence>
<dbReference type="AlphaFoldDB" id="W9HZI1"/>
<accession>W9HZI1</accession>